<evidence type="ECO:0000256" key="2">
    <source>
        <dbReference type="ARBA" id="ARBA00022705"/>
    </source>
</evidence>
<dbReference type="SMART" id="SM00532">
    <property type="entry name" value="LIGANc"/>
    <property type="match status" value="1"/>
</dbReference>
<dbReference type="Gene3D" id="1.10.287.610">
    <property type="entry name" value="Helix hairpin bin"/>
    <property type="match status" value="1"/>
</dbReference>
<name>A0A2T4Y6F8_ENTCL</name>
<keyword evidence="5 7" id="KW-0234">DNA repair</keyword>
<dbReference type="PANTHER" id="PTHR47810">
    <property type="entry name" value="DNA LIGASE"/>
    <property type="match status" value="1"/>
</dbReference>
<feature type="domain" description="NAD-dependent DNA ligase N-terminal" evidence="8">
    <location>
        <begin position="27"/>
        <end position="423"/>
    </location>
</feature>
<dbReference type="EMBL" id="PZPP01000001">
    <property type="protein sequence ID" value="PTM37761.1"/>
    <property type="molecule type" value="Genomic_DNA"/>
</dbReference>
<dbReference type="EC" id="6.5.1.2" evidence="7"/>
<dbReference type="Pfam" id="PF01653">
    <property type="entry name" value="DNA_ligase_aden"/>
    <property type="match status" value="1"/>
</dbReference>
<evidence type="ECO:0000313" key="9">
    <source>
        <dbReference type="EMBL" id="PTM37761.1"/>
    </source>
</evidence>
<dbReference type="InterPro" id="IPR018239">
    <property type="entry name" value="DNA_ligase_AS"/>
</dbReference>
<dbReference type="PROSITE" id="PS01056">
    <property type="entry name" value="DNA_LIGASE_N2"/>
    <property type="match status" value="1"/>
</dbReference>
<comment type="similarity">
    <text evidence="7">Belongs to the NAD-dependent DNA ligase family. LigB subfamily.</text>
</comment>
<keyword evidence="1 7" id="KW-0436">Ligase</keyword>
<sequence length="556" mass="62536">MWQWISGLMLLWCGYGVAVCPVWSQAKAEKEIASLSAQIKRWDDAYWKQGVSEVNDEVYDQLSGRLKQWQHCFGSESLDAAIPALTGNIKHPVAHTGVHKVASKEALRSWMHARHNLWMQPKVDGVAVTLVYRDGKLIQAISRGNGLKGEDWTAQVRLIPSVPQDVSGALANSVLQGELFWLRENHIQRQMGGVNARAKVAGAMMRQKDNALLKQTGIFIWAWPDGPKDMQNMLSELSSAGFPLTARYTLPVETVEGVEKQRSTWQNTALPFATDGIVVRSADSPQGENWLPGEGNWVVAWKYSPATQVTEVSDIRFTVGRTGKISVVAALEPVQLDDKQVQRVSLGSVGRWQRLDIAPGDQIQVSLAGQGIPRFDKVVWRGTDRQKPLPPPSRYHSMSCFYASPECMEQFFARLTWLSSKQVFNIEGLGESGWRALWQAHHFEHLFSWLLLTQSQLQSTPGFSAARGLALWHRFNLVREQPFIRWLMALGVPLTQASLKAMGDMSWQKMSARNEKDWQSLPGTGEEKARQIVNWMHAPQVDVLAKWLAEQHIKGF</sequence>
<dbReference type="HAMAP" id="MF_01587">
    <property type="entry name" value="DNA_ligase_B"/>
    <property type="match status" value="1"/>
</dbReference>
<dbReference type="InterPro" id="IPR013839">
    <property type="entry name" value="DNAligase_adenylation"/>
</dbReference>
<dbReference type="NCBIfam" id="NF005987">
    <property type="entry name" value="PRK08097.1"/>
    <property type="match status" value="1"/>
</dbReference>
<dbReference type="Gene3D" id="1.10.150.20">
    <property type="entry name" value="5' to 3' exonuclease, C-terminal subdomain"/>
    <property type="match status" value="1"/>
</dbReference>
<dbReference type="Gene3D" id="2.40.50.140">
    <property type="entry name" value="Nucleic acid-binding proteins"/>
    <property type="match status" value="1"/>
</dbReference>
<dbReference type="Proteomes" id="UP000241614">
    <property type="component" value="Unassembled WGS sequence"/>
</dbReference>
<comment type="catalytic activity">
    <reaction evidence="6 7">
        <text>NAD(+) + (deoxyribonucleotide)n-3'-hydroxyl + 5'-phospho-(deoxyribonucleotide)m = (deoxyribonucleotide)n+m + AMP + beta-nicotinamide D-nucleotide.</text>
        <dbReference type="EC" id="6.5.1.2"/>
    </reaction>
</comment>
<evidence type="ECO:0000256" key="5">
    <source>
        <dbReference type="ARBA" id="ARBA00023204"/>
    </source>
</evidence>
<dbReference type="OrthoDB" id="9759736at2"/>
<accession>A0A2T4Y6F8</accession>
<feature type="active site" description="N6-AMP-lysine intermediate" evidence="7">
    <location>
        <position position="122"/>
    </location>
</feature>
<comment type="function">
    <text evidence="7">Catalyzes the formation of phosphodiester linkages between 5'-phosphoryl and 3'-hydroxyl groups in double-stranded DNA using NAD as a coenzyme and as the energy source for the reaction.</text>
</comment>
<dbReference type="InterPro" id="IPR013840">
    <property type="entry name" value="DNAligase_N"/>
</dbReference>
<evidence type="ECO:0000256" key="3">
    <source>
        <dbReference type="ARBA" id="ARBA00022763"/>
    </source>
</evidence>
<dbReference type="GO" id="GO:0003911">
    <property type="term" value="F:DNA ligase (NAD+) activity"/>
    <property type="evidence" value="ECO:0007669"/>
    <property type="project" value="UniProtKB-UniRule"/>
</dbReference>
<dbReference type="InterPro" id="IPR033136">
    <property type="entry name" value="DNA_ligase_CS"/>
</dbReference>
<dbReference type="SUPFAM" id="SSF56091">
    <property type="entry name" value="DNA ligase/mRNA capping enzyme, catalytic domain"/>
    <property type="match status" value="1"/>
</dbReference>
<dbReference type="Gene3D" id="3.30.470.30">
    <property type="entry name" value="DNA ligase/mRNA capping enzyme"/>
    <property type="match status" value="1"/>
</dbReference>
<organism evidence="9 10">
    <name type="scientific">Enterobacter cloacae</name>
    <dbReference type="NCBI Taxonomy" id="550"/>
    <lineage>
        <taxon>Bacteria</taxon>
        <taxon>Pseudomonadati</taxon>
        <taxon>Pseudomonadota</taxon>
        <taxon>Gammaproteobacteria</taxon>
        <taxon>Enterobacterales</taxon>
        <taxon>Enterobacteriaceae</taxon>
        <taxon>Enterobacter</taxon>
        <taxon>Enterobacter cloacae complex</taxon>
    </lineage>
</organism>
<dbReference type="GO" id="GO:0006281">
    <property type="term" value="P:DNA repair"/>
    <property type="evidence" value="ECO:0007669"/>
    <property type="project" value="UniProtKB-KW"/>
</dbReference>
<evidence type="ECO:0000256" key="4">
    <source>
        <dbReference type="ARBA" id="ARBA00023027"/>
    </source>
</evidence>
<keyword evidence="4 7" id="KW-0520">NAD</keyword>
<dbReference type="InterPro" id="IPR020923">
    <property type="entry name" value="DNA_ligase_B"/>
</dbReference>
<dbReference type="RefSeq" id="WP_108089318.1">
    <property type="nucleotide sequence ID" value="NZ_PZPP01000001.1"/>
</dbReference>
<dbReference type="PANTHER" id="PTHR47810:SF1">
    <property type="entry name" value="DNA LIGASE B"/>
    <property type="match status" value="1"/>
</dbReference>
<evidence type="ECO:0000259" key="8">
    <source>
        <dbReference type="SMART" id="SM00532"/>
    </source>
</evidence>
<dbReference type="PIRSF" id="PIRSF001604">
    <property type="entry name" value="LigA"/>
    <property type="match status" value="1"/>
</dbReference>
<dbReference type="InterPro" id="IPR001679">
    <property type="entry name" value="DNA_ligase"/>
</dbReference>
<dbReference type="Pfam" id="PF03120">
    <property type="entry name" value="OB_DNA_ligase"/>
    <property type="match status" value="1"/>
</dbReference>
<dbReference type="PROSITE" id="PS01055">
    <property type="entry name" value="DNA_LIGASE_N1"/>
    <property type="match status" value="1"/>
</dbReference>
<proteinExistence type="inferred from homology"/>
<keyword evidence="2 7" id="KW-0235">DNA replication</keyword>
<dbReference type="InterPro" id="IPR012340">
    <property type="entry name" value="NA-bd_OB-fold"/>
</dbReference>
<dbReference type="AlphaFoldDB" id="A0A2T4Y6F8"/>
<dbReference type="SUPFAM" id="SSF47781">
    <property type="entry name" value="RuvA domain 2-like"/>
    <property type="match status" value="1"/>
</dbReference>
<dbReference type="InterPro" id="IPR010994">
    <property type="entry name" value="RuvA_2-like"/>
</dbReference>
<dbReference type="GO" id="GO:0006260">
    <property type="term" value="P:DNA replication"/>
    <property type="evidence" value="ECO:0007669"/>
    <property type="project" value="UniProtKB-KW"/>
</dbReference>
<evidence type="ECO:0000313" key="10">
    <source>
        <dbReference type="Proteomes" id="UP000241614"/>
    </source>
</evidence>
<reference evidence="9 10" key="1">
    <citation type="submission" date="2018-04" db="EMBL/GenBank/DDBJ databases">
        <title>Genome sequencing reveals highly heavy metal resistance and biotechnology application of the novel Enterobacter cloacae amazonensis isolated from wastewater river in Manaus - Amazonas.</title>
        <authorList>
            <person name="Astolfi M.C.T."/>
            <person name="Carvalho E.B.D.S."/>
            <person name="Lacerda L.B."/>
            <person name="Pinto M.V."/>
            <person name="Nogueira V.B."/>
            <person name="Barros A.M."/>
            <person name="Astolfi-Filho S."/>
        </authorList>
    </citation>
    <scope>NUCLEOTIDE SEQUENCE [LARGE SCALE GENOMIC DNA]</scope>
    <source>
        <strain evidence="10">amazonensis</strain>
    </source>
</reference>
<protein>
    <recommendedName>
        <fullName evidence="7">DNA ligase B</fullName>
        <ecNumber evidence="7">6.5.1.2</ecNumber>
    </recommendedName>
    <alternativeName>
        <fullName evidence="7">Polydeoxyribonucleotide synthase [NAD(+)] B</fullName>
    </alternativeName>
</protein>
<evidence type="ECO:0000256" key="6">
    <source>
        <dbReference type="ARBA" id="ARBA00034005"/>
    </source>
</evidence>
<dbReference type="InterPro" id="IPR050326">
    <property type="entry name" value="NAD_dep_DNA_ligaseB"/>
</dbReference>
<keyword evidence="3 7" id="KW-0227">DNA damage</keyword>
<evidence type="ECO:0000256" key="1">
    <source>
        <dbReference type="ARBA" id="ARBA00022598"/>
    </source>
</evidence>
<gene>
    <name evidence="7" type="primary">ligB</name>
    <name evidence="9" type="ORF">DA103_00620</name>
</gene>
<dbReference type="InterPro" id="IPR004150">
    <property type="entry name" value="NAD_DNA_ligase_OB"/>
</dbReference>
<evidence type="ECO:0000256" key="7">
    <source>
        <dbReference type="HAMAP-Rule" id="MF_01587"/>
    </source>
</evidence>
<comment type="caution">
    <text evidence="9">The sequence shown here is derived from an EMBL/GenBank/DDBJ whole genome shotgun (WGS) entry which is preliminary data.</text>
</comment>
<dbReference type="SUPFAM" id="SSF50249">
    <property type="entry name" value="Nucleic acid-binding proteins"/>
    <property type="match status" value="1"/>
</dbReference>